<evidence type="ECO:0000313" key="7">
    <source>
        <dbReference type="EMBL" id="ADR52349.1"/>
    </source>
</evidence>
<dbReference type="NCBIfam" id="TIGR00413">
    <property type="entry name" value="rlpA"/>
    <property type="match status" value="1"/>
</dbReference>
<keyword evidence="3" id="KW-0564">Palmitate</keyword>
<dbReference type="STRING" id="658172.CKC_03000"/>
<dbReference type="AlphaFoldDB" id="E4UDA9"/>
<dbReference type="PANTHER" id="PTHR34183">
    <property type="entry name" value="ENDOLYTIC PEPTIDOGLYCAN TRANSGLYCOSYLASE RLPA"/>
    <property type="match status" value="1"/>
</dbReference>
<dbReference type="eggNOG" id="COG0797">
    <property type="taxonomic scope" value="Bacteria"/>
</dbReference>
<keyword evidence="3" id="KW-0472">Membrane</keyword>
<comment type="subcellular location">
    <subcellularLocation>
        <location evidence="3">Cell membrane</location>
        <topology evidence="3">Lipid-anchor</topology>
    </subcellularLocation>
</comment>
<dbReference type="GO" id="GO:0071555">
    <property type="term" value="P:cell wall organization"/>
    <property type="evidence" value="ECO:0007669"/>
    <property type="project" value="UniProtKB-KW"/>
</dbReference>
<dbReference type="Pfam" id="PF03330">
    <property type="entry name" value="DPBB_1"/>
    <property type="match status" value="1"/>
</dbReference>
<dbReference type="PROSITE" id="PS51257">
    <property type="entry name" value="PROKAR_LIPOPROTEIN"/>
    <property type="match status" value="1"/>
</dbReference>
<dbReference type="InterPro" id="IPR009009">
    <property type="entry name" value="RlpA-like_DPBB"/>
</dbReference>
<dbReference type="KEGG" id="lso:CKC_03000"/>
<dbReference type="InterPro" id="IPR012997">
    <property type="entry name" value="RplA"/>
</dbReference>
<protein>
    <recommendedName>
        <fullName evidence="3">Endolytic peptidoglycan transglycosylase RlpA</fullName>
        <ecNumber evidence="3">4.2.2.-</ecNumber>
    </recommendedName>
</protein>
<dbReference type="RefSeq" id="WP_013462005.1">
    <property type="nucleotide sequence ID" value="NC_014774.1"/>
</dbReference>
<evidence type="ECO:0000313" key="8">
    <source>
        <dbReference type="Proteomes" id="UP000007038"/>
    </source>
</evidence>
<evidence type="ECO:0000256" key="3">
    <source>
        <dbReference type="HAMAP-Rule" id="MF_02071"/>
    </source>
</evidence>
<reference evidence="7 8" key="3">
    <citation type="journal article" date="2011" name="PLoS ONE">
        <title>The Complete Genome Sequence of 'Candidatus Liberibacter solanacearum', the Bacterium Associated with Potato Zebra Chip Disease.</title>
        <authorList>
            <person name="Lin H."/>
            <person name="Lou B."/>
            <person name="Glynn J.M."/>
            <person name="Doddapaneni H."/>
            <person name="Civerolo E.L."/>
            <person name="Chen C."/>
            <person name="Duan Y."/>
            <person name="Zhou L."/>
            <person name="Vahling C.M."/>
        </authorList>
    </citation>
    <scope>NUCLEOTIDE SEQUENCE [LARGE SCALE GENOMIC DNA]</scope>
    <source>
        <strain evidence="7 8">CLso-ZC1</strain>
    </source>
</reference>
<comment type="similarity">
    <text evidence="3 4">Belongs to the RlpA family.</text>
</comment>
<keyword evidence="2 3" id="KW-0961">Cell wall biogenesis/degradation</keyword>
<accession>E4UDA9</accession>
<dbReference type="GO" id="GO:0008932">
    <property type="term" value="F:lytic endotransglycosylase activity"/>
    <property type="evidence" value="ECO:0007669"/>
    <property type="project" value="UniProtKB-UniRule"/>
</dbReference>
<dbReference type="EC" id="4.2.2.-" evidence="3"/>
<name>E4UDA9_LIBSC</name>
<dbReference type="GO" id="GO:0005886">
    <property type="term" value="C:plasma membrane"/>
    <property type="evidence" value="ECO:0007669"/>
    <property type="project" value="UniProtKB-SubCell"/>
</dbReference>
<feature type="compositionally biased region" description="Low complexity" evidence="5">
    <location>
        <begin position="267"/>
        <end position="281"/>
    </location>
</feature>
<dbReference type="HAMAP" id="MF_02071">
    <property type="entry name" value="RlpA"/>
    <property type="match status" value="1"/>
</dbReference>
<evidence type="ECO:0000256" key="5">
    <source>
        <dbReference type="SAM" id="MobiDB-lite"/>
    </source>
</evidence>
<feature type="compositionally biased region" description="Pro residues" evidence="5">
    <location>
        <begin position="282"/>
        <end position="297"/>
    </location>
</feature>
<keyword evidence="3" id="KW-1003">Cell membrane</keyword>
<dbReference type="Gene3D" id="2.40.40.10">
    <property type="entry name" value="RlpA-like domain"/>
    <property type="match status" value="1"/>
</dbReference>
<proteinExistence type="inferred from homology"/>
<dbReference type="InterPro" id="IPR036908">
    <property type="entry name" value="RlpA-like_sf"/>
</dbReference>
<dbReference type="GO" id="GO:0000270">
    <property type="term" value="P:peptidoglycan metabolic process"/>
    <property type="evidence" value="ECO:0007669"/>
    <property type="project" value="UniProtKB-UniRule"/>
</dbReference>
<organism evidence="7 8">
    <name type="scientific">Liberibacter solanacearum (strain CLso-ZC1)</name>
    <dbReference type="NCBI Taxonomy" id="658172"/>
    <lineage>
        <taxon>Bacteria</taxon>
        <taxon>Pseudomonadati</taxon>
        <taxon>Pseudomonadota</taxon>
        <taxon>Alphaproteobacteria</taxon>
        <taxon>Hyphomicrobiales</taxon>
        <taxon>Rhizobiaceae</taxon>
        <taxon>Liberibacter</taxon>
    </lineage>
</organism>
<dbReference type="InterPro" id="IPR034718">
    <property type="entry name" value="RlpA"/>
</dbReference>
<dbReference type="GO" id="GO:0009279">
    <property type="term" value="C:cell outer membrane"/>
    <property type="evidence" value="ECO:0007669"/>
    <property type="project" value="TreeGrafter"/>
</dbReference>
<feature type="domain" description="RlpA-like protein double-psi beta-barrel" evidence="6">
    <location>
        <begin position="89"/>
        <end position="176"/>
    </location>
</feature>
<evidence type="ECO:0000256" key="4">
    <source>
        <dbReference type="RuleBase" id="RU003495"/>
    </source>
</evidence>
<keyword evidence="1 3" id="KW-0456">Lyase</keyword>
<dbReference type="PANTHER" id="PTHR34183:SF1">
    <property type="entry name" value="ENDOLYTIC PEPTIDOGLYCAN TRANSGLYCOSYLASE RLPA"/>
    <property type="match status" value="1"/>
</dbReference>
<dbReference type="HOGENOM" id="CLU_076571_0_0_5"/>
<evidence type="ECO:0000256" key="1">
    <source>
        <dbReference type="ARBA" id="ARBA00023239"/>
    </source>
</evidence>
<sequence length="315" mass="34939">MARFSFSFFWRMGIISITSLGMSSCFFSSDSIKNNYEYFPESKYGVSASDRIVFGKRVPRGGGRYLLGKPYQIKGRQYIPRQYISYAAIGMASWYGKAFHGRLTANGEIYGTEYITAAHPTLPLPSYVRVTNLENGISLVVRVNDRGPYHDNRLIDLSNAAAKILHIEERGIAKVHVQYLGMASLSGTDQGYLKSMIGSYTQKMSLPLGCQYVEEIVKIPYLLTRRQTVSLSNCDDNSLRRQNDISLGKKTAIPIPTENFQSKKSRINPSPSRSSSSHRVPIPSPSPSPSPSPPPPSRSSSLKPFSSPVPIPSQL</sequence>
<evidence type="ECO:0000259" key="6">
    <source>
        <dbReference type="Pfam" id="PF03330"/>
    </source>
</evidence>
<reference key="2">
    <citation type="submission" date="2010-11" db="EMBL/GenBank/DDBJ databases">
        <authorList>
            <person name="Lin H."/>
            <person name="Doddapaneni H.V."/>
            <person name="Lou B."/>
            <person name="Civerolo E.L."/>
            <person name="Chen C."/>
            <person name="Duan Y."/>
            <person name="Zhou L."/>
            <person name="Glynn J."/>
        </authorList>
    </citation>
    <scope>NUCLEOTIDE SEQUENCE</scope>
    <source>
        <strain>CLso-ZC1</strain>
    </source>
</reference>
<dbReference type="Proteomes" id="UP000007038">
    <property type="component" value="Chromosome"/>
</dbReference>
<comment type="function">
    <text evidence="3">Lytic transglycosylase with a strong preference for naked glycan strands that lack stem peptides.</text>
</comment>
<feature type="region of interest" description="Disordered" evidence="5">
    <location>
        <begin position="258"/>
        <end position="315"/>
    </location>
</feature>
<reference evidence="8" key="1">
    <citation type="submission" date="2010-11" db="EMBL/GenBank/DDBJ databases">
        <title>Complete genome sequence of Candidatus Liberibacter solanacearum CLso-ZC1.</title>
        <authorList>
            <person name="Lin H."/>
            <person name="Doddapaneni H.V."/>
            <person name="Lou B."/>
            <person name="Civerolo E.L."/>
            <person name="Chen C."/>
            <person name="Duan Y."/>
            <person name="Zhou L."/>
            <person name="Glynn J."/>
        </authorList>
    </citation>
    <scope>NUCLEOTIDE SEQUENCE [LARGE SCALE GENOMIC DNA]</scope>
    <source>
        <strain evidence="8">CLso-ZC1</strain>
    </source>
</reference>
<dbReference type="GeneID" id="96886691"/>
<keyword evidence="3 7" id="KW-0449">Lipoprotein</keyword>
<dbReference type="SUPFAM" id="SSF50685">
    <property type="entry name" value="Barwin-like endoglucanases"/>
    <property type="match status" value="1"/>
</dbReference>
<gene>
    <name evidence="3" type="primary">rlpA</name>
    <name evidence="7" type="ordered locus">CKC_03000</name>
</gene>
<dbReference type="CDD" id="cd22268">
    <property type="entry name" value="DPBB_RlpA-like"/>
    <property type="match status" value="1"/>
</dbReference>
<dbReference type="EMBL" id="CP002371">
    <property type="protein sequence ID" value="ADR52349.1"/>
    <property type="molecule type" value="Genomic_DNA"/>
</dbReference>
<evidence type="ECO:0000256" key="2">
    <source>
        <dbReference type="ARBA" id="ARBA00023316"/>
    </source>
</evidence>